<dbReference type="InterPro" id="IPR048760">
    <property type="entry name" value="VP0354-like_sensor_dom"/>
</dbReference>
<dbReference type="SMART" id="SM00267">
    <property type="entry name" value="GGDEF"/>
    <property type="match status" value="1"/>
</dbReference>
<dbReference type="InterPro" id="IPR000160">
    <property type="entry name" value="GGDEF_dom"/>
</dbReference>
<keyword evidence="3" id="KW-1133">Transmembrane helix</keyword>
<dbReference type="NCBIfam" id="TIGR00254">
    <property type="entry name" value="GGDEF"/>
    <property type="match status" value="1"/>
</dbReference>
<dbReference type="SUPFAM" id="SSF103190">
    <property type="entry name" value="Sensory domain-like"/>
    <property type="match status" value="2"/>
</dbReference>
<dbReference type="PROSITE" id="PS50887">
    <property type="entry name" value="GGDEF"/>
    <property type="match status" value="1"/>
</dbReference>
<feature type="transmembrane region" description="Helical" evidence="3">
    <location>
        <begin position="365"/>
        <end position="389"/>
    </location>
</feature>
<dbReference type="InterPro" id="IPR029151">
    <property type="entry name" value="Sensor-like_sf"/>
</dbReference>
<keyword evidence="3" id="KW-0472">Membrane</keyword>
<dbReference type="EC" id="2.7.7.65" evidence="2"/>
<dbReference type="InterPro" id="IPR029787">
    <property type="entry name" value="Nucleotide_cyclase"/>
</dbReference>
<sequence length="571" mass="62549">MARVPAENRYGLAARPADPGAKPERQPSSRMHAVLATFAVFAVLSTLLAGLAYSGYRVAEAQRLDIIRAREKGYLALSVQQIRRAMFEPLADLNFAAQLPVVRNFLNSPTPENRALVARAFLAMSQSYGRYDKVRFIGNDGMEIIRISRQHNESSVTPDHELQNKADRYFFKAAMALGDKQTYVSPMDLNMEQGKIEVPLNPTIRFAKRLFDSAGNSKGVMVLNYSARELLAPLKAVDSGAAADALHIAMLTDVDGYWLSNGYAPELEFGLALGNTAHVFANRFPNVWEQMQQQQSGSTINNEGMFLFETIYPLADAPAADSGTAAKSLSDNGISAQTAQTYQWKLVLWLPPASLMKTSLSKQIFSWQVLSVFFVLTALASIGIAQLMLGRKALRQRRALHLSELAKQAHTDPLTGVANRRRFNELARQEMARIQRNPAPLCLLMLDIDHFKRINDTYGHEAGDKVLQAFAAVCSGMLREIDVFARLGGEEFAALLPNTSLGQAEQIAKRICDRLASAPVAVEQKLAIEVTVSIGVSQLGGSVTDLEAMLRAADGALYAAKTGGRNRTVCA</sequence>
<evidence type="ECO:0000259" key="4">
    <source>
        <dbReference type="PROSITE" id="PS50887"/>
    </source>
</evidence>
<dbReference type="PANTHER" id="PTHR45138:SF24">
    <property type="entry name" value="DIGUANYLATE CYCLASE DGCC-RELATED"/>
    <property type="match status" value="1"/>
</dbReference>
<feature type="domain" description="GGDEF" evidence="4">
    <location>
        <begin position="439"/>
        <end position="571"/>
    </location>
</feature>
<name>A0A177N3N5_9GAMM</name>
<comment type="caution">
    <text evidence="5">The sequence shown here is derived from an EMBL/GenBank/DDBJ whole genome shotgun (WGS) entry which is preliminary data.</text>
</comment>
<dbReference type="Gene3D" id="3.30.450.20">
    <property type="entry name" value="PAS domain"/>
    <property type="match status" value="2"/>
</dbReference>
<dbReference type="GO" id="GO:0043709">
    <property type="term" value="P:cell adhesion involved in single-species biofilm formation"/>
    <property type="evidence" value="ECO:0007669"/>
    <property type="project" value="TreeGrafter"/>
</dbReference>
<dbReference type="PANTHER" id="PTHR45138">
    <property type="entry name" value="REGULATORY COMPONENTS OF SENSORY TRANSDUCTION SYSTEM"/>
    <property type="match status" value="1"/>
</dbReference>
<accession>A0A177N3N5</accession>
<keyword evidence="3" id="KW-0812">Transmembrane</keyword>
<dbReference type="InterPro" id="IPR043128">
    <property type="entry name" value="Rev_trsase/Diguanyl_cyclase"/>
</dbReference>
<protein>
    <recommendedName>
        <fullName evidence="2">diguanylate cyclase</fullName>
        <ecNumber evidence="2">2.7.7.65</ecNumber>
    </recommendedName>
</protein>
<dbReference type="Proteomes" id="UP000077857">
    <property type="component" value="Unassembled WGS sequence"/>
</dbReference>
<dbReference type="GO" id="GO:1902201">
    <property type="term" value="P:negative regulation of bacterial-type flagellum-dependent cell motility"/>
    <property type="evidence" value="ECO:0007669"/>
    <property type="project" value="TreeGrafter"/>
</dbReference>
<proteinExistence type="predicted"/>
<dbReference type="GO" id="GO:0005886">
    <property type="term" value="C:plasma membrane"/>
    <property type="evidence" value="ECO:0007669"/>
    <property type="project" value="TreeGrafter"/>
</dbReference>
<dbReference type="Gene3D" id="3.30.70.270">
    <property type="match status" value="1"/>
</dbReference>
<dbReference type="GO" id="GO:0052621">
    <property type="term" value="F:diguanylate cyclase activity"/>
    <property type="evidence" value="ECO:0007669"/>
    <property type="project" value="UniProtKB-EC"/>
</dbReference>
<evidence type="ECO:0000313" key="5">
    <source>
        <dbReference type="EMBL" id="OAI12455.1"/>
    </source>
</evidence>
<organism evidence="5 6">
    <name type="scientific">Methylomonas koyamae</name>
    <dbReference type="NCBI Taxonomy" id="702114"/>
    <lineage>
        <taxon>Bacteria</taxon>
        <taxon>Pseudomonadati</taxon>
        <taxon>Pseudomonadota</taxon>
        <taxon>Gammaproteobacteria</taxon>
        <taxon>Methylococcales</taxon>
        <taxon>Methylococcaceae</taxon>
        <taxon>Methylomonas</taxon>
    </lineage>
</organism>
<dbReference type="SUPFAM" id="SSF55073">
    <property type="entry name" value="Nucleotide cyclase"/>
    <property type="match status" value="1"/>
</dbReference>
<evidence type="ECO:0000256" key="1">
    <source>
        <dbReference type="ARBA" id="ARBA00001946"/>
    </source>
</evidence>
<dbReference type="EMBL" id="LUUJ01000110">
    <property type="protein sequence ID" value="OAI12455.1"/>
    <property type="molecule type" value="Genomic_DNA"/>
</dbReference>
<gene>
    <name evidence="5" type="ORF">A1507_02950</name>
</gene>
<dbReference type="FunFam" id="3.30.70.270:FF:000001">
    <property type="entry name" value="Diguanylate cyclase domain protein"/>
    <property type="match status" value="1"/>
</dbReference>
<comment type="cofactor">
    <cofactor evidence="1">
        <name>Mg(2+)</name>
        <dbReference type="ChEBI" id="CHEBI:18420"/>
    </cofactor>
</comment>
<dbReference type="AlphaFoldDB" id="A0A177N3N5"/>
<dbReference type="InterPro" id="IPR050469">
    <property type="entry name" value="Diguanylate_Cyclase"/>
</dbReference>
<dbReference type="Pfam" id="PF21623">
    <property type="entry name" value="HK_sensor_dom_bact"/>
    <property type="match status" value="1"/>
</dbReference>
<dbReference type="RefSeq" id="WP_064042009.1">
    <property type="nucleotide sequence ID" value="NZ_LUUJ01000110.1"/>
</dbReference>
<evidence type="ECO:0000256" key="2">
    <source>
        <dbReference type="ARBA" id="ARBA00012528"/>
    </source>
</evidence>
<feature type="transmembrane region" description="Helical" evidence="3">
    <location>
        <begin position="33"/>
        <end position="56"/>
    </location>
</feature>
<reference evidence="5 6" key="1">
    <citation type="submission" date="2016-03" db="EMBL/GenBank/DDBJ databases">
        <authorList>
            <person name="Ploux O."/>
        </authorList>
    </citation>
    <scope>NUCLEOTIDE SEQUENCE [LARGE SCALE GENOMIC DNA]</scope>
    <source>
        <strain evidence="5 6">R-45378</strain>
    </source>
</reference>
<evidence type="ECO:0000313" key="6">
    <source>
        <dbReference type="Proteomes" id="UP000077857"/>
    </source>
</evidence>
<dbReference type="CDD" id="cd01949">
    <property type="entry name" value="GGDEF"/>
    <property type="match status" value="1"/>
</dbReference>
<evidence type="ECO:0000256" key="3">
    <source>
        <dbReference type="SAM" id="Phobius"/>
    </source>
</evidence>
<dbReference type="Pfam" id="PF00990">
    <property type="entry name" value="GGDEF"/>
    <property type="match status" value="1"/>
</dbReference>